<accession>A0A0N4Z9E9</accession>
<protein>
    <submittedName>
        <fullName evidence="2">Uncharacterized protein</fullName>
    </submittedName>
</protein>
<sequence length="109" mass="12961">MDELSKKDTKEVVNKNSTNFEYAFSKHLINPSSCSLSSINTSSAFTSQFEYSMYTPSTQDITVTLIEKEENEKMKYFENKEQKNFYDDSAYEIYPSEYKSQRLEYYCFY</sequence>
<evidence type="ECO:0000313" key="2">
    <source>
        <dbReference type="WBParaSite" id="PTRK_0000393900.1"/>
    </source>
</evidence>
<evidence type="ECO:0000313" key="1">
    <source>
        <dbReference type="Proteomes" id="UP000038045"/>
    </source>
</evidence>
<dbReference type="Proteomes" id="UP000038045">
    <property type="component" value="Unplaced"/>
</dbReference>
<reference evidence="2" key="1">
    <citation type="submission" date="2017-02" db="UniProtKB">
        <authorList>
            <consortium name="WormBaseParasite"/>
        </authorList>
    </citation>
    <scope>IDENTIFICATION</scope>
</reference>
<proteinExistence type="predicted"/>
<dbReference type="AlphaFoldDB" id="A0A0N4Z9E9"/>
<keyword evidence="1" id="KW-1185">Reference proteome</keyword>
<name>A0A0N4Z9E9_PARTI</name>
<organism evidence="1 2">
    <name type="scientific">Parastrongyloides trichosuri</name>
    <name type="common">Possum-specific nematode worm</name>
    <dbReference type="NCBI Taxonomy" id="131310"/>
    <lineage>
        <taxon>Eukaryota</taxon>
        <taxon>Metazoa</taxon>
        <taxon>Ecdysozoa</taxon>
        <taxon>Nematoda</taxon>
        <taxon>Chromadorea</taxon>
        <taxon>Rhabditida</taxon>
        <taxon>Tylenchina</taxon>
        <taxon>Panagrolaimomorpha</taxon>
        <taxon>Strongyloidoidea</taxon>
        <taxon>Strongyloididae</taxon>
        <taxon>Parastrongyloides</taxon>
    </lineage>
</organism>
<dbReference type="WBParaSite" id="PTRK_0000393900.1">
    <property type="protein sequence ID" value="PTRK_0000393900.1"/>
    <property type="gene ID" value="PTRK_0000393900"/>
</dbReference>